<accession>V9DTD1</accession>
<feature type="compositionally biased region" description="Polar residues" evidence="1">
    <location>
        <begin position="163"/>
        <end position="172"/>
    </location>
</feature>
<dbReference type="HOGENOM" id="CLU_689792_0_0_1"/>
<comment type="caution">
    <text evidence="2">The sequence shown here is derived from an EMBL/GenBank/DDBJ whole genome shotgun (WGS) entry which is preliminary data.</text>
</comment>
<gene>
    <name evidence="2" type="ORF">F443_22760</name>
</gene>
<organism evidence="2 3">
    <name type="scientific">Phytophthora nicotianae P1569</name>
    <dbReference type="NCBI Taxonomy" id="1317065"/>
    <lineage>
        <taxon>Eukaryota</taxon>
        <taxon>Sar</taxon>
        <taxon>Stramenopiles</taxon>
        <taxon>Oomycota</taxon>
        <taxon>Peronosporomycetes</taxon>
        <taxon>Peronosporales</taxon>
        <taxon>Peronosporaceae</taxon>
        <taxon>Phytophthora</taxon>
    </lineage>
</organism>
<dbReference type="AlphaFoldDB" id="V9DTD1"/>
<dbReference type="OrthoDB" id="141570at2759"/>
<evidence type="ECO:0000313" key="3">
    <source>
        <dbReference type="Proteomes" id="UP000018721"/>
    </source>
</evidence>
<evidence type="ECO:0000313" key="2">
    <source>
        <dbReference type="EMBL" id="ETI30119.1"/>
    </source>
</evidence>
<reference evidence="2 3" key="1">
    <citation type="submission" date="2013-11" db="EMBL/GenBank/DDBJ databases">
        <title>The Genome Sequence of Phytophthora parasitica P1569.</title>
        <authorList>
            <consortium name="The Broad Institute Genomics Platform"/>
            <person name="Russ C."/>
            <person name="Tyler B."/>
            <person name="Panabieres F."/>
            <person name="Shan W."/>
            <person name="Tripathy S."/>
            <person name="Grunwald N."/>
            <person name="Machado M."/>
            <person name="Johnson C.S."/>
            <person name="Arredondo F."/>
            <person name="Hong C."/>
            <person name="Coffey M."/>
            <person name="Young S.K."/>
            <person name="Zeng Q."/>
            <person name="Gargeya S."/>
            <person name="Fitzgerald M."/>
            <person name="Abouelleil A."/>
            <person name="Alvarado L."/>
            <person name="Chapman S.B."/>
            <person name="Gainer-Dewar J."/>
            <person name="Goldberg J."/>
            <person name="Griggs A."/>
            <person name="Gujja S."/>
            <person name="Hansen M."/>
            <person name="Howarth C."/>
            <person name="Imamovic A."/>
            <person name="Ireland A."/>
            <person name="Larimer J."/>
            <person name="McCowan C."/>
            <person name="Murphy C."/>
            <person name="Pearson M."/>
            <person name="Poon T.W."/>
            <person name="Priest M."/>
            <person name="Roberts A."/>
            <person name="Saif S."/>
            <person name="Shea T."/>
            <person name="Sykes S."/>
            <person name="Wortman J."/>
            <person name="Nusbaum C."/>
            <person name="Birren B."/>
        </authorList>
    </citation>
    <scope>NUCLEOTIDE SEQUENCE [LARGE SCALE GENOMIC DNA]</scope>
    <source>
        <strain evidence="2 3">P1569</strain>
    </source>
</reference>
<feature type="compositionally biased region" description="Low complexity" evidence="1">
    <location>
        <begin position="177"/>
        <end position="187"/>
    </location>
</feature>
<name>V9DTD1_PHYNI</name>
<dbReference type="EMBL" id="ANIZ01004407">
    <property type="protein sequence ID" value="ETI30119.1"/>
    <property type="molecule type" value="Genomic_DNA"/>
</dbReference>
<protein>
    <submittedName>
        <fullName evidence="2">Uncharacterized protein</fullName>
    </submittedName>
</protein>
<proteinExistence type="predicted"/>
<keyword evidence="3" id="KW-1185">Reference proteome</keyword>
<sequence length="400" mass="45405">MSSKRKCVQTPIEEKVKKLKIWQQNRHWTPTEAASELKVKNGTLLGWWKELSDANLSFVREPQLEEGRFRKSGAGPNHKLKSYESQVLEYFDSCMGDGGKISRAELRQYCRQFPEFQLESEDNQKNVGMAFFKRYQETSETTIQPVNILSSQVAEKADEPSPVESSPTTELSPTEIPSPAEPLSPLEELSRVEVTSPVDIPSPAEASSPDELIIPDETQSLISETPPVEKLRSSRKSLSVRGLAVVFSKAPTNEAETFLKKFNIFQFSSTPKISAHLKKKLPPDTIDDPEDITDMIPEDIIRICCAKVTTLQKKKNSGGVGNSADYRLRGCIDHRGLRTMRRWHAVVKNVDAVKKAMRWLNRIEFHLDSSEHFRVPEDADLEDRLKQRPVSSMKVELHCW</sequence>
<dbReference type="Proteomes" id="UP000018721">
    <property type="component" value="Unassembled WGS sequence"/>
</dbReference>
<feature type="region of interest" description="Disordered" evidence="1">
    <location>
        <begin position="153"/>
        <end position="234"/>
    </location>
</feature>
<evidence type="ECO:0000256" key="1">
    <source>
        <dbReference type="SAM" id="MobiDB-lite"/>
    </source>
</evidence>